<keyword evidence="1" id="KW-0472">Membrane</keyword>
<reference evidence="2 3" key="1">
    <citation type="journal article" date="2006" name="Science">
        <title>Genome of rice cluster I archaea -- the key methane producers in the rice rhizosphere.</title>
        <authorList>
            <person name="Erkel C."/>
            <person name="Kube M."/>
            <person name="Reinhardt R."/>
            <person name="Liesack W."/>
        </authorList>
    </citation>
    <scope>NUCLEOTIDE SEQUENCE [LARGE SCALE GENOMIC DNA]</scope>
    <source>
        <strain evidence="3">DSM 22066 / NBRC 105507 / MRE50</strain>
    </source>
</reference>
<proteinExistence type="predicted"/>
<dbReference type="Proteomes" id="UP000000663">
    <property type="component" value="Chromosome"/>
</dbReference>
<name>Q0W220_METAR</name>
<evidence type="ECO:0000313" key="2">
    <source>
        <dbReference type="EMBL" id="CAJ37573.1"/>
    </source>
</evidence>
<dbReference type="RefSeq" id="WP_012035012.1">
    <property type="nucleotide sequence ID" value="NC_009464.1"/>
</dbReference>
<gene>
    <name evidence="2" type="ORF">RCIX2506</name>
</gene>
<evidence type="ECO:0000256" key="1">
    <source>
        <dbReference type="SAM" id="Phobius"/>
    </source>
</evidence>
<keyword evidence="1" id="KW-0812">Transmembrane</keyword>
<dbReference type="eggNOG" id="arCOG12061">
    <property type="taxonomic scope" value="Archaea"/>
</dbReference>
<organism evidence="2 3">
    <name type="scientific">Methanocella arvoryzae (strain DSM 22066 / NBRC 105507 / MRE50)</name>
    <dbReference type="NCBI Taxonomy" id="351160"/>
    <lineage>
        <taxon>Archaea</taxon>
        <taxon>Methanobacteriati</taxon>
        <taxon>Methanobacteriota</taxon>
        <taxon>Stenosarchaea group</taxon>
        <taxon>Methanomicrobia</taxon>
        <taxon>Methanocellales</taxon>
        <taxon>Methanocellaceae</taxon>
        <taxon>Methanocella</taxon>
    </lineage>
</organism>
<keyword evidence="1" id="KW-1133">Transmembrane helix</keyword>
<dbReference type="AlphaFoldDB" id="Q0W220"/>
<sequence>MKLFKVITIAIFLLIIVVISLNTLGFFNTTIVTTNPNLDDNTTSSNFENHTVNSTIAIINNDTTTNPDISPVDNNVISDLNWSQYSVVDLIGVHTNEVSGPNSIINHSFICFEIDVNIKNPDNVDELYRELACIVIEIRQIIGPNSSPEVWGLVNGIDSYHVYMMPYDDRIYAIDHYHPFAYKNKVYLLPGDDIYDHHSYTIINNSVIEP</sequence>
<keyword evidence="3" id="KW-1185">Reference proteome</keyword>
<protein>
    <submittedName>
        <fullName evidence="2">Uncharacterized protein</fullName>
    </submittedName>
</protein>
<feature type="transmembrane region" description="Helical" evidence="1">
    <location>
        <begin position="7"/>
        <end position="27"/>
    </location>
</feature>
<dbReference type="GeneID" id="5144813"/>
<dbReference type="STRING" id="351160.RCIX2506"/>
<dbReference type="KEGG" id="rci:RCIX2506"/>
<dbReference type="EMBL" id="AM114193">
    <property type="protein sequence ID" value="CAJ37573.1"/>
    <property type="molecule type" value="Genomic_DNA"/>
</dbReference>
<evidence type="ECO:0000313" key="3">
    <source>
        <dbReference type="Proteomes" id="UP000000663"/>
    </source>
</evidence>
<accession>Q0W220</accession>